<gene>
    <name evidence="3" type="ORF">PQR62_02790</name>
</gene>
<comment type="caution">
    <text evidence="3">The sequence shown here is derived from an EMBL/GenBank/DDBJ whole genome shotgun (WGS) entry which is preliminary data.</text>
</comment>
<proteinExistence type="predicted"/>
<name>A0ABW9A2S1_9BURK</name>
<dbReference type="EMBL" id="JAQQFM010000001">
    <property type="protein sequence ID" value="MFL9923178.1"/>
    <property type="molecule type" value="Genomic_DNA"/>
</dbReference>
<dbReference type="RefSeq" id="WP_408154539.1">
    <property type="nucleotide sequence ID" value="NZ_JAQQFM010000001.1"/>
</dbReference>
<sequence length="886" mass="95235">MWNPERLKIVAAVTLLAGSGIAVVLACGPDFPLQLLDDRAGTLKSTPANSFAFEAAHLVEPGDKLEARDGIADDSNADAAAASPAATVNPGSPAALDRSIMNADQLARAREMRTQADGDAAYDYGKGVPPAVRLYIAGAVDYRLAGAGNNADSIERSAALMARAQRRFEAVLALPPAEGKQRAVWAAYMLGQSRAEALLAASSAANPNDIGKLRTQAESAYVLARQRAIAGAADPFGLAVASFGEQARLHLIRAGRLCGYLDFEKFDDCADAIPAADLKQAIRLYAEQAARGSDSGLQSLRYLATWALSDAERAARLIDDPLAQRLLVAYALARVGDIVNDDPASASDYFAGAESGASYGYADAARGGSKVKPNPVLASLVGALQARGLEKIAGADRVAALAYRAGRYDLAQTLAERQQSALSTWVKAKLALRKGDMAAAAQFYAQAARSFAPSDSSLERANAALLKAEGGVLSLSRGQYVEALDQLYTGMAERSPVSTSSDYYGTYVDDLAYIAERVLTSDELKAYVDAHVPATPLPPAPPAAALAAGSTPDQAYYGWSAQHPKRLADRLRQLLARRLVREARIDEALPYFPDAQDARYVEIEYSDDGKTRFASWRARTLAQQYGAALEQGKSAWRASKRAEGWYQAAVIARAHGMEIMGYEQGPDFTEFGGAYTYGVGRSDMSQRSFTDADEKNKSARPDTPQTRAAAALPGPFVTEEERRRYAASEARPNKRFHYRDIAADYALKAADELPPRSQAFAAVLCRGTAFVINDAERASELYRRYVKQGAAVPFAADFGRQCVEPDFSAAGRFPYVQAWRTTQRWMVQHRRAAAVAALALLVLIGGGVWGRARRRKARAADKATVVGPAIAENLPEPKTEERKDLQ</sequence>
<feature type="transmembrane region" description="Helical" evidence="2">
    <location>
        <begin position="832"/>
        <end position="852"/>
    </location>
</feature>
<keyword evidence="2" id="KW-1133">Transmembrane helix</keyword>
<reference evidence="3 4" key="1">
    <citation type="journal article" date="2024" name="Chem. Sci.">
        <title>Discovery of megapolipeptins by genome mining of a Burkholderiales bacteria collection.</title>
        <authorList>
            <person name="Paulo B.S."/>
            <person name="Recchia M.J.J."/>
            <person name="Lee S."/>
            <person name="Fergusson C.H."/>
            <person name="Romanowski S.B."/>
            <person name="Hernandez A."/>
            <person name="Krull N."/>
            <person name="Liu D.Y."/>
            <person name="Cavanagh H."/>
            <person name="Bos A."/>
            <person name="Gray C.A."/>
            <person name="Murphy B.T."/>
            <person name="Linington R.G."/>
            <person name="Eustaquio A.S."/>
        </authorList>
    </citation>
    <scope>NUCLEOTIDE SEQUENCE [LARGE SCALE GENOMIC DNA]</scope>
    <source>
        <strain evidence="3 4">RL21-008-BIB-A</strain>
    </source>
</reference>
<feature type="compositionally biased region" description="Basic and acidic residues" evidence="1">
    <location>
        <begin position="690"/>
        <end position="700"/>
    </location>
</feature>
<keyword evidence="2" id="KW-0472">Membrane</keyword>
<organism evidence="3 4">
    <name type="scientific">Herbaspirillum lusitanum</name>
    <dbReference type="NCBI Taxonomy" id="213312"/>
    <lineage>
        <taxon>Bacteria</taxon>
        <taxon>Pseudomonadati</taxon>
        <taxon>Pseudomonadota</taxon>
        <taxon>Betaproteobacteria</taxon>
        <taxon>Burkholderiales</taxon>
        <taxon>Oxalobacteraceae</taxon>
        <taxon>Herbaspirillum</taxon>
    </lineage>
</organism>
<keyword evidence="2" id="KW-0812">Transmembrane</keyword>
<dbReference type="PROSITE" id="PS51257">
    <property type="entry name" value="PROKAR_LIPOPROTEIN"/>
    <property type="match status" value="1"/>
</dbReference>
<evidence type="ECO:0000313" key="3">
    <source>
        <dbReference type="EMBL" id="MFL9923178.1"/>
    </source>
</evidence>
<evidence type="ECO:0000256" key="2">
    <source>
        <dbReference type="SAM" id="Phobius"/>
    </source>
</evidence>
<dbReference type="Proteomes" id="UP001629246">
    <property type="component" value="Unassembled WGS sequence"/>
</dbReference>
<accession>A0ABW9A2S1</accession>
<evidence type="ECO:0000313" key="4">
    <source>
        <dbReference type="Proteomes" id="UP001629246"/>
    </source>
</evidence>
<protein>
    <submittedName>
        <fullName evidence="3">Uncharacterized protein</fullName>
    </submittedName>
</protein>
<evidence type="ECO:0000256" key="1">
    <source>
        <dbReference type="SAM" id="MobiDB-lite"/>
    </source>
</evidence>
<keyword evidence="4" id="KW-1185">Reference proteome</keyword>
<feature type="region of interest" description="Disordered" evidence="1">
    <location>
        <begin position="686"/>
        <end position="713"/>
    </location>
</feature>